<name>A0A8J2LD84_9HEXA</name>
<protein>
    <recommendedName>
        <fullName evidence="3">FAS1 domain-containing protein</fullName>
    </recommendedName>
</protein>
<feature type="compositionally biased region" description="Pro residues" evidence="1">
    <location>
        <begin position="427"/>
        <end position="441"/>
    </location>
</feature>
<feature type="compositionally biased region" description="Gly residues" evidence="1">
    <location>
        <begin position="229"/>
        <end position="331"/>
    </location>
</feature>
<reference evidence="4" key="1">
    <citation type="submission" date="2021-06" db="EMBL/GenBank/DDBJ databases">
        <authorList>
            <person name="Hodson N. C."/>
            <person name="Mongue J. A."/>
            <person name="Jaron S. K."/>
        </authorList>
    </citation>
    <scope>NUCLEOTIDE SEQUENCE</scope>
</reference>
<feature type="signal peptide" evidence="2">
    <location>
        <begin position="1"/>
        <end position="19"/>
    </location>
</feature>
<gene>
    <name evidence="4" type="ORF">AFUS01_LOCUS39750</name>
</gene>
<feature type="non-terminal residue" evidence="4">
    <location>
        <position position="1"/>
    </location>
</feature>
<dbReference type="InterPro" id="IPR000782">
    <property type="entry name" value="FAS1_domain"/>
</dbReference>
<dbReference type="Proteomes" id="UP000708208">
    <property type="component" value="Unassembled WGS sequence"/>
</dbReference>
<organism evidence="4 5">
    <name type="scientific">Allacma fusca</name>
    <dbReference type="NCBI Taxonomy" id="39272"/>
    <lineage>
        <taxon>Eukaryota</taxon>
        <taxon>Metazoa</taxon>
        <taxon>Ecdysozoa</taxon>
        <taxon>Arthropoda</taxon>
        <taxon>Hexapoda</taxon>
        <taxon>Collembola</taxon>
        <taxon>Symphypleona</taxon>
        <taxon>Sminthuridae</taxon>
        <taxon>Allacma</taxon>
    </lineage>
</organism>
<proteinExistence type="predicted"/>
<sequence length="854" mass="83808">MGLFWICLVLQFSLVVVQSGKNASESSLPKDGDQNKLRRYFHSLGRGSEEHKRDLPMMKGPCSMYSTTTTASPVICPLSAPPGTHGMPLQQLVGSLQNQLIPGGGPLQVGPNAFPEKPIPGGLPVGPAGFPGGIPVENLFGPPQQPGFGPYGPGPYGPGPYGPGPLGGEFPEGPIISTSVPGEQVVAPTGKPENISVGLAPFPPGRPTFGSGSPLGFVMQHPTGLVPGKPGGPGEQFPGGGPGQFPGGGPGQFPGGGPGQFPGGGPGQFPGGGPGQFPGGGPGQFPGGGPGQFPGGGPGQFPGGGPGQFPGGGPGQFPQGGPGQFPGGGPGQFPQGGPVPGRPLPGGPGGPLPGGGLGEPFPGGPLPSGVPGGQFPQNFPTGVYPNVGPAPFPPGRPPFGPGSALGFTTPNPQFGGGLPIPGGSPSRFPPPRPSPPFGGPNYPQSPPGIYWPGPYTGPPNAQALANANANAQAMGGPGGPGGTLVIPGGAAGAPASAHATANANAQAAGAPGTPGQTIIIPGSPAGAPASAHATANANAQAAGAPGTPGQTIVIPGSPAGAPASAHATANANAQAAGAPGTPGQTIVIPGSPAGAPASAHATANANAQAAGAPGTPGQTIIIPGSPAGAPASAHAQANANAQAAGAPGTPGQIIRLPGGPAGAPATATAQANANALAGGGPPPGNFGPYIGQPGPSSPIGPPPFGPSNIPFNKYSQPYVPKGFSLANPFAVLPTQHCPLGPLRDRQSCQTMELLDSLELGIIADLVRRSGLESLLQQTSDYTFFAPVDQAFLRLPNWFFAMLHQDMNLLQSFVLQHLVKKEIPLNLIQNEFQVLNARPGGNRLHLNIYHVPNAY</sequence>
<evidence type="ECO:0000256" key="1">
    <source>
        <dbReference type="SAM" id="MobiDB-lite"/>
    </source>
</evidence>
<dbReference type="AlphaFoldDB" id="A0A8J2LD84"/>
<feature type="chain" id="PRO_5035266547" description="FAS1 domain-containing protein" evidence="2">
    <location>
        <begin position="20"/>
        <end position="854"/>
    </location>
</feature>
<feature type="region of interest" description="Disordered" evidence="1">
    <location>
        <begin position="673"/>
        <end position="702"/>
    </location>
</feature>
<feature type="compositionally biased region" description="Pro residues" evidence="1">
    <location>
        <begin position="340"/>
        <end position="351"/>
    </location>
</feature>
<evidence type="ECO:0000256" key="2">
    <source>
        <dbReference type="SAM" id="SignalP"/>
    </source>
</evidence>
<comment type="caution">
    <text evidence="4">The sequence shown here is derived from an EMBL/GenBank/DDBJ whole genome shotgun (WGS) entry which is preliminary data.</text>
</comment>
<keyword evidence="2" id="KW-0732">Signal</keyword>
<accession>A0A8J2LD84</accession>
<dbReference type="PROSITE" id="PS50213">
    <property type="entry name" value="FAS1"/>
    <property type="match status" value="1"/>
</dbReference>
<evidence type="ECO:0000313" key="5">
    <source>
        <dbReference type="Proteomes" id="UP000708208"/>
    </source>
</evidence>
<feature type="region of interest" description="Disordered" evidence="1">
    <location>
        <begin position="418"/>
        <end position="441"/>
    </location>
</feature>
<keyword evidence="5" id="KW-1185">Reference proteome</keyword>
<dbReference type="EMBL" id="CAJVCH010553445">
    <property type="protein sequence ID" value="CAG7829912.1"/>
    <property type="molecule type" value="Genomic_DNA"/>
</dbReference>
<dbReference type="Pfam" id="PF02469">
    <property type="entry name" value="Fasciclin"/>
    <property type="match status" value="1"/>
</dbReference>
<evidence type="ECO:0000313" key="4">
    <source>
        <dbReference type="EMBL" id="CAG7829912.1"/>
    </source>
</evidence>
<feature type="region of interest" description="Disordered" evidence="1">
    <location>
        <begin position="210"/>
        <end position="377"/>
    </location>
</feature>
<evidence type="ECO:0000259" key="3">
    <source>
        <dbReference type="PROSITE" id="PS50213"/>
    </source>
</evidence>
<dbReference type="OrthoDB" id="286301at2759"/>
<feature type="domain" description="FAS1" evidence="3">
    <location>
        <begin position="746"/>
        <end position="854"/>
    </location>
</feature>
<feature type="region of interest" description="Disordered" evidence="1">
    <location>
        <begin position="506"/>
        <end position="650"/>
    </location>
</feature>